<feature type="transmembrane region" description="Helical" evidence="7">
    <location>
        <begin position="94"/>
        <end position="119"/>
    </location>
</feature>
<accession>A0A7W2M536</accession>
<feature type="transmembrane region" description="Helical" evidence="7">
    <location>
        <begin position="340"/>
        <end position="357"/>
    </location>
</feature>
<comment type="caution">
    <text evidence="9">The sequence shown here is derived from an EMBL/GenBank/DDBJ whole genome shotgun (WGS) entry which is preliminary data.</text>
</comment>
<name>A0A7W2M536_9FLAO</name>
<evidence type="ECO:0000313" key="10">
    <source>
        <dbReference type="Proteomes" id="UP000541857"/>
    </source>
</evidence>
<evidence type="ECO:0000259" key="8">
    <source>
        <dbReference type="Pfam" id="PF06808"/>
    </source>
</evidence>
<sequence>MEYLPIYVLIVSFVGLLLIGVPVAWSIAISSLLTMMTSISMLPALTTVSQRIATGLDSFALLAIPFFVLSGQLMNKGGIAHRLIDFAKTLVGALPGGLALINVVAAMLMGAIAGSAMASASAMGSILGPEMEKDGYSKEFGAAVNVTSSTLGLIIPPSNVLIVYSLASGGVSIAALFLAGYIPGILTGLFLMIVASLYAKKKKYKLGERSSLRAVVKTFVRAFPSLMLLVVVIGGIVAGIFTATEASAIAVLYTLVLGYYYKEIQTKKLPQILLESAGTTAIVMLLIGASMSMSWVMSYENIPQDLSNLLLGLSDNPIVILLIINIMLLLVGIFMDMTPAVLIFTPIFLPIIITLGMDPVHFGIVMILNLCIGLCTPPVGSVLFVGVGIANTTIEKVFRPLLPLFLAMIIALLLITYIPELSLWLPSLFDL</sequence>
<feature type="transmembrane region" description="Helical" evidence="7">
    <location>
        <begin position="6"/>
        <end position="33"/>
    </location>
</feature>
<dbReference type="InterPro" id="IPR004681">
    <property type="entry name" value="TRAP_DctM"/>
</dbReference>
<dbReference type="NCBIfam" id="TIGR00786">
    <property type="entry name" value="dctM"/>
    <property type="match status" value="1"/>
</dbReference>
<evidence type="ECO:0000256" key="1">
    <source>
        <dbReference type="ARBA" id="ARBA00004429"/>
    </source>
</evidence>
<dbReference type="GO" id="GO:0022857">
    <property type="term" value="F:transmembrane transporter activity"/>
    <property type="evidence" value="ECO:0007669"/>
    <property type="project" value="TreeGrafter"/>
</dbReference>
<feature type="transmembrane region" description="Helical" evidence="7">
    <location>
        <begin position="363"/>
        <end position="389"/>
    </location>
</feature>
<feature type="domain" description="TRAP C4-dicarboxylate transport system permease DctM subunit" evidence="8">
    <location>
        <begin position="10"/>
        <end position="421"/>
    </location>
</feature>
<keyword evidence="2" id="KW-1003">Cell membrane</keyword>
<dbReference type="Pfam" id="PF06808">
    <property type="entry name" value="DctM"/>
    <property type="match status" value="1"/>
</dbReference>
<evidence type="ECO:0000256" key="4">
    <source>
        <dbReference type="ARBA" id="ARBA00022692"/>
    </source>
</evidence>
<dbReference type="PANTHER" id="PTHR33362">
    <property type="entry name" value="SIALIC ACID TRAP TRANSPORTER PERMEASE PROTEIN SIAT-RELATED"/>
    <property type="match status" value="1"/>
</dbReference>
<keyword evidence="6 7" id="KW-0472">Membrane</keyword>
<reference evidence="9 10" key="1">
    <citation type="submission" date="2020-07" db="EMBL/GenBank/DDBJ databases">
        <title>Bacterium isolated from marine sediment.</title>
        <authorList>
            <person name="Shang D."/>
        </authorList>
    </citation>
    <scope>NUCLEOTIDE SEQUENCE [LARGE SCALE GENOMIC DNA]</scope>
    <source>
        <strain evidence="9 10">F6074</strain>
    </source>
</reference>
<dbReference type="RefSeq" id="WP_182205123.1">
    <property type="nucleotide sequence ID" value="NZ_JACGLT010000005.1"/>
</dbReference>
<keyword evidence="4 7" id="KW-0812">Transmembrane</keyword>
<gene>
    <name evidence="9" type="ORF">H3Z82_09040</name>
</gene>
<dbReference type="Proteomes" id="UP000541857">
    <property type="component" value="Unassembled WGS sequence"/>
</dbReference>
<feature type="transmembrane region" description="Helical" evidence="7">
    <location>
        <begin position="219"/>
        <end position="240"/>
    </location>
</feature>
<dbReference type="PIRSF" id="PIRSF006066">
    <property type="entry name" value="HI0050"/>
    <property type="match status" value="1"/>
</dbReference>
<dbReference type="InterPro" id="IPR010656">
    <property type="entry name" value="DctM"/>
</dbReference>
<feature type="transmembrane region" description="Helical" evidence="7">
    <location>
        <begin position="173"/>
        <end position="198"/>
    </location>
</feature>
<evidence type="ECO:0000256" key="6">
    <source>
        <dbReference type="ARBA" id="ARBA00023136"/>
    </source>
</evidence>
<feature type="transmembrane region" description="Helical" evidence="7">
    <location>
        <begin position="273"/>
        <end position="297"/>
    </location>
</feature>
<organism evidence="9 10">
    <name type="scientific">Gelidibacter maritimus</name>
    <dbReference type="NCBI Taxonomy" id="2761487"/>
    <lineage>
        <taxon>Bacteria</taxon>
        <taxon>Pseudomonadati</taxon>
        <taxon>Bacteroidota</taxon>
        <taxon>Flavobacteriia</taxon>
        <taxon>Flavobacteriales</taxon>
        <taxon>Flavobacteriaceae</taxon>
        <taxon>Gelidibacter</taxon>
    </lineage>
</organism>
<dbReference type="GO" id="GO:0005886">
    <property type="term" value="C:plasma membrane"/>
    <property type="evidence" value="ECO:0007669"/>
    <property type="project" value="UniProtKB-SubCell"/>
</dbReference>
<dbReference type="AlphaFoldDB" id="A0A7W2M536"/>
<comment type="subcellular location">
    <subcellularLocation>
        <location evidence="1">Cell inner membrane</location>
        <topology evidence="1">Multi-pass membrane protein</topology>
    </subcellularLocation>
</comment>
<proteinExistence type="predicted"/>
<feature type="transmembrane region" description="Helical" evidence="7">
    <location>
        <begin position="317"/>
        <end position="335"/>
    </location>
</feature>
<feature type="transmembrane region" description="Helical" evidence="7">
    <location>
        <begin position="54"/>
        <end position="74"/>
    </location>
</feature>
<keyword evidence="5 7" id="KW-1133">Transmembrane helix</keyword>
<evidence type="ECO:0000256" key="3">
    <source>
        <dbReference type="ARBA" id="ARBA00022519"/>
    </source>
</evidence>
<evidence type="ECO:0000313" key="9">
    <source>
        <dbReference type="EMBL" id="MBA6152866.1"/>
    </source>
</evidence>
<evidence type="ECO:0000256" key="7">
    <source>
        <dbReference type="SAM" id="Phobius"/>
    </source>
</evidence>
<dbReference type="PANTHER" id="PTHR33362:SF2">
    <property type="entry name" value="TRAP TRANSPORTER LARGE PERMEASE PROTEIN"/>
    <property type="match status" value="1"/>
</dbReference>
<keyword evidence="10" id="KW-1185">Reference proteome</keyword>
<protein>
    <submittedName>
        <fullName evidence="9">TRAP transporter large permease</fullName>
    </submittedName>
</protein>
<dbReference type="EMBL" id="JACGLT010000005">
    <property type="protein sequence ID" value="MBA6152866.1"/>
    <property type="molecule type" value="Genomic_DNA"/>
</dbReference>
<feature type="transmembrane region" description="Helical" evidence="7">
    <location>
        <begin position="246"/>
        <end position="261"/>
    </location>
</feature>
<evidence type="ECO:0000256" key="2">
    <source>
        <dbReference type="ARBA" id="ARBA00022475"/>
    </source>
</evidence>
<feature type="transmembrane region" description="Helical" evidence="7">
    <location>
        <begin position="401"/>
        <end position="419"/>
    </location>
</feature>
<evidence type="ECO:0000256" key="5">
    <source>
        <dbReference type="ARBA" id="ARBA00022989"/>
    </source>
</evidence>
<keyword evidence="3" id="KW-0997">Cell inner membrane</keyword>